<sequence length="1127" mass="125104">MAEAEDQQNFVAHNGDQVPDQGSDEVHNGLPYQVHDETLVHQPYEVEDPILEPQQYEVPDPTLEPQQYEVPDQTLEPQQYEVDDQLEYHQYQLQDQANEDVQDHSQDDLQYQPQNQEQFQLQDEAHDQAQYQAQGDVQDHNGDEVQDKVEDEEGIPEHLESLQKSEPEEDATVGGEEKRWPGWPGETVFRMLVPAQKVGSIIGRKGDVIKKIVEETRARIKILDGPPGTTERAVMVSGKEEPESSLPPSMDGLLRVHMRIVDGLDGEASQAPPPSKVSTRLLVPASQAGSLIGKQGGTVKAIQEASACIVRVLGSEDLPVFALQDDRVVEVVGEPTSVHRALELIASHLRKFLVDRSIIPFFENQMQKPTRQMDHMPPPHQSWGPPQGHAPSVGGGGYGHNPPPYMQPPPRHDSYYPPPEMRQPPMEKQPHQGISAYGREPPMNVHVSSAPPMVAQQVTQQMQIPLSYADAVIGTSGSNISYTRRLSGATVTIQETRGVPGEMTVEVSGTGSQVQTAVQLIQNFMAEAGAPAPAQPQTVAPEQQGYNPYATHGSVYAAAPTNPPGGYATDYSSGYDLTCRSMDWRLLNAAATGDISILDLTTFHQSEFEQRTPQNNNVLHIAAKHQRLDFATAILNLCPSLLLGENNNGDTPLHVAASVGSFEVSKLFVNSANQVTSDVENRGLSVTRKQLLRSTNKQNDTALNVALKNRHVDVAKFFVEEDTGLLMLDMANSNFVSPLYLAIERGLFNIANNILEISPLVSCKGPKGMNALHAAVDSDIVSTGFLRKLMEKRPEMIAEIDVIGWTPLHYSVWLGKTEITRLLLQQDSSAAYISDKEGQCPLHLAASTGQIDAYRELVRSCPYVWELVDDGNTPLHLSVSHKCYSILLLLLRNKRVDKHVMNRNHFTAAELFYSQKQEISFKVAMIYYALQRYYKQPSQQHNIETKTKQEKADLEVSNARNDGAMYEVHLLVAVLVATVAFAAAFQLPGGYKPDGTPALMDEPAFKCFLVFDTIAFCFSVTTVYFLFYASRDGYRARSAFLYMSALLMVVSLIAMASAFVSGMYLISSKSRGLAIIPFLMAGFFVLHGFIYWFIDPRGSYVLGLERPRRILRKLVYGNSLFHNLVHE</sequence>
<dbReference type="SUPFAM" id="SSF54791">
    <property type="entry name" value="Eukaryotic type KH-domain (KH-domain type I)"/>
    <property type="match status" value="3"/>
</dbReference>
<dbReference type="CDD" id="cd22459">
    <property type="entry name" value="KH-I_PEPPER_rpt1_like"/>
    <property type="match status" value="1"/>
</dbReference>
<feature type="transmembrane region" description="Helical" evidence="13">
    <location>
        <begin position="1039"/>
        <end position="1066"/>
    </location>
</feature>
<dbReference type="InterPro" id="IPR002110">
    <property type="entry name" value="Ankyrin_rpt"/>
</dbReference>
<evidence type="ECO:0000256" key="3">
    <source>
        <dbReference type="ARBA" id="ARBA00022692"/>
    </source>
</evidence>
<organism evidence="15 16">
    <name type="scientific">Arabidopsis thaliana</name>
    <name type="common">Mouse-ear cress</name>
    <dbReference type="NCBI Taxonomy" id="3702"/>
    <lineage>
        <taxon>Eukaryota</taxon>
        <taxon>Viridiplantae</taxon>
        <taxon>Streptophyta</taxon>
        <taxon>Embryophyta</taxon>
        <taxon>Tracheophyta</taxon>
        <taxon>Spermatophyta</taxon>
        <taxon>Magnoliopsida</taxon>
        <taxon>eudicotyledons</taxon>
        <taxon>Gunneridae</taxon>
        <taxon>Pentapetalae</taxon>
        <taxon>rosids</taxon>
        <taxon>malvids</taxon>
        <taxon>Brassicales</taxon>
        <taxon>Brassicaceae</taxon>
        <taxon>Camelineae</taxon>
        <taxon>Arabidopsis</taxon>
    </lineage>
</organism>
<keyword evidence="6 13" id="KW-1133">Transmembrane helix</keyword>
<evidence type="ECO:0000256" key="13">
    <source>
        <dbReference type="SAM" id="Phobius"/>
    </source>
</evidence>
<dbReference type="GO" id="GO:0009911">
    <property type="term" value="P:positive regulation of flower development"/>
    <property type="evidence" value="ECO:0007669"/>
    <property type="project" value="UniProtKB-ARBA"/>
</dbReference>
<evidence type="ECO:0000259" key="14">
    <source>
        <dbReference type="SMART" id="SM00322"/>
    </source>
</evidence>
<keyword evidence="9" id="KW-0539">Nucleus</keyword>
<feature type="repeat" description="ANK" evidence="10">
    <location>
        <begin position="837"/>
        <end position="859"/>
    </location>
</feature>
<dbReference type="SUPFAM" id="SSF48403">
    <property type="entry name" value="Ankyrin repeat"/>
    <property type="match status" value="1"/>
</dbReference>
<feature type="transmembrane region" description="Helical" evidence="13">
    <location>
        <begin position="968"/>
        <end position="987"/>
    </location>
</feature>
<keyword evidence="4" id="KW-0677">Repeat</keyword>
<feature type="repeat" description="ANK" evidence="10">
    <location>
        <begin position="803"/>
        <end position="835"/>
    </location>
</feature>
<evidence type="ECO:0000256" key="7">
    <source>
        <dbReference type="ARBA" id="ARBA00023043"/>
    </source>
</evidence>
<evidence type="ECO:0000256" key="11">
    <source>
        <dbReference type="PROSITE-ProRule" id="PRU00117"/>
    </source>
</evidence>
<keyword evidence="3 13" id="KW-0812">Transmembrane</keyword>
<dbReference type="PROSITE" id="PS50297">
    <property type="entry name" value="ANK_REP_REGION"/>
    <property type="match status" value="3"/>
</dbReference>
<evidence type="ECO:0000256" key="10">
    <source>
        <dbReference type="PROSITE-ProRule" id="PRU00023"/>
    </source>
</evidence>
<dbReference type="InterPro" id="IPR036612">
    <property type="entry name" value="KH_dom_type_1_sf"/>
</dbReference>
<dbReference type="CDD" id="cd22460">
    <property type="entry name" value="KH-I_PEPPER_rpt2_like"/>
    <property type="match status" value="1"/>
</dbReference>
<comment type="subcellular location">
    <subcellularLocation>
        <location evidence="2">Membrane</location>
        <topology evidence="2">Multi-pass membrane protein</topology>
    </subcellularLocation>
    <subcellularLocation>
        <location evidence="1">Nucleus</location>
    </subcellularLocation>
</comment>
<feature type="transmembrane region" description="Helical" evidence="13">
    <location>
        <begin position="1008"/>
        <end position="1027"/>
    </location>
</feature>
<dbReference type="InterPro" id="IPR026961">
    <property type="entry name" value="PGG_dom"/>
</dbReference>
<feature type="domain" description="K Homology" evidence="14">
    <location>
        <begin position="185"/>
        <end position="265"/>
    </location>
</feature>
<evidence type="ECO:0000256" key="5">
    <source>
        <dbReference type="ARBA" id="ARBA00022884"/>
    </source>
</evidence>
<evidence type="ECO:0000313" key="15">
    <source>
        <dbReference type="EMBL" id="CAA0381334.1"/>
    </source>
</evidence>
<dbReference type="PANTHER" id="PTHR24186">
    <property type="entry name" value="PROTEIN PHOSPHATASE 1 REGULATORY SUBUNIT"/>
    <property type="match status" value="1"/>
</dbReference>
<dbReference type="SMART" id="SM00248">
    <property type="entry name" value="ANK"/>
    <property type="match status" value="8"/>
</dbReference>
<evidence type="ECO:0000256" key="8">
    <source>
        <dbReference type="ARBA" id="ARBA00023136"/>
    </source>
</evidence>
<proteinExistence type="predicted"/>
<dbReference type="EMBL" id="CACSHJ010000089">
    <property type="protein sequence ID" value="CAA0381334.1"/>
    <property type="molecule type" value="Genomic_DNA"/>
</dbReference>
<dbReference type="PROSITE" id="PS50088">
    <property type="entry name" value="ANK_REPEAT"/>
    <property type="match status" value="3"/>
</dbReference>
<keyword evidence="5 11" id="KW-0694">RNA-binding</keyword>
<dbReference type="FunFam" id="3.30.1370.10:FF:000127">
    <property type="entry name" value="RNA-binding KH domain-containing protein"/>
    <property type="match status" value="1"/>
</dbReference>
<dbReference type="Pfam" id="PF12796">
    <property type="entry name" value="Ank_2"/>
    <property type="match status" value="3"/>
</dbReference>
<evidence type="ECO:0000313" key="16">
    <source>
        <dbReference type="Proteomes" id="UP000434276"/>
    </source>
</evidence>
<feature type="repeat" description="ANK" evidence="10">
    <location>
        <begin position="648"/>
        <end position="680"/>
    </location>
</feature>
<feature type="region of interest" description="Disordered" evidence="12">
    <location>
        <begin position="370"/>
        <end position="431"/>
    </location>
</feature>
<dbReference type="Pfam" id="PF13962">
    <property type="entry name" value="PGG"/>
    <property type="match status" value="1"/>
</dbReference>
<dbReference type="CDD" id="cd22461">
    <property type="entry name" value="KH-I_PEPPER_like_rpt3"/>
    <property type="match status" value="1"/>
</dbReference>
<dbReference type="GO" id="GO:0003723">
    <property type="term" value="F:RNA binding"/>
    <property type="evidence" value="ECO:0007669"/>
    <property type="project" value="UniProtKB-UniRule"/>
</dbReference>
<dbReference type="Gene3D" id="3.30.310.210">
    <property type="match status" value="1"/>
</dbReference>
<dbReference type="GO" id="GO:0016020">
    <property type="term" value="C:membrane"/>
    <property type="evidence" value="ECO:0007669"/>
    <property type="project" value="UniProtKB-SubCell"/>
</dbReference>
<evidence type="ECO:0000256" key="12">
    <source>
        <dbReference type="SAM" id="MobiDB-lite"/>
    </source>
</evidence>
<keyword evidence="7 10" id="KW-0040">ANK repeat</keyword>
<dbReference type="PANTHER" id="PTHR24186:SF50">
    <property type="entry name" value="ANKYRIN REPEAT-CONTAINING PROTEIN ITN1-LIKE ISOFORM X1"/>
    <property type="match status" value="1"/>
</dbReference>
<name>A0A5S9X9C9_ARATH</name>
<feature type="domain" description="K Homology" evidence="14">
    <location>
        <begin position="275"/>
        <end position="350"/>
    </location>
</feature>
<dbReference type="InterPro" id="IPR004088">
    <property type="entry name" value="KH_dom_type_1"/>
</dbReference>
<feature type="region of interest" description="Disordered" evidence="12">
    <location>
        <begin position="1"/>
        <end position="107"/>
    </location>
</feature>
<evidence type="ECO:0000256" key="4">
    <source>
        <dbReference type="ARBA" id="ARBA00022737"/>
    </source>
</evidence>
<dbReference type="AlphaFoldDB" id="A0A5S9X9C9"/>
<accession>A0A5S9X9C9</accession>
<evidence type="ECO:0000256" key="2">
    <source>
        <dbReference type="ARBA" id="ARBA00004141"/>
    </source>
</evidence>
<dbReference type="SMART" id="SM00322">
    <property type="entry name" value="KH"/>
    <property type="match status" value="3"/>
</dbReference>
<keyword evidence="8 13" id="KW-0472">Membrane</keyword>
<dbReference type="InterPro" id="IPR004087">
    <property type="entry name" value="KH_dom"/>
</dbReference>
<dbReference type="OrthoDB" id="442947at2759"/>
<dbReference type="FunFam" id="3.30.310.210:FF:000002">
    <property type="entry name" value="KH domain-containing protein"/>
    <property type="match status" value="1"/>
</dbReference>
<dbReference type="InterPro" id="IPR036770">
    <property type="entry name" value="Ankyrin_rpt-contain_sf"/>
</dbReference>
<feature type="region of interest" description="Disordered" evidence="12">
    <location>
        <begin position="158"/>
        <end position="181"/>
    </location>
</feature>
<dbReference type="Proteomes" id="UP000434276">
    <property type="component" value="Unassembled WGS sequence"/>
</dbReference>
<dbReference type="PROSITE" id="PS50084">
    <property type="entry name" value="KH_TYPE_1"/>
    <property type="match status" value="3"/>
</dbReference>
<evidence type="ECO:0000256" key="1">
    <source>
        <dbReference type="ARBA" id="ARBA00004123"/>
    </source>
</evidence>
<evidence type="ECO:0000256" key="6">
    <source>
        <dbReference type="ARBA" id="ARBA00022989"/>
    </source>
</evidence>
<reference evidence="15 16" key="1">
    <citation type="submission" date="2019-12" db="EMBL/GenBank/DDBJ databases">
        <authorList>
            <person name="Jiao W.-B."/>
            <person name="Schneeberger K."/>
        </authorList>
    </citation>
    <scope>NUCLEOTIDE SEQUENCE [LARGE SCALE GENOMIC DNA]</scope>
    <source>
        <strain evidence="16">cv. C24</strain>
    </source>
</reference>
<dbReference type="ExpressionAtlas" id="A0A5S9X9C9">
    <property type="expression patterns" value="baseline and differential"/>
</dbReference>
<evidence type="ECO:0000256" key="9">
    <source>
        <dbReference type="ARBA" id="ARBA00023242"/>
    </source>
</evidence>
<protein>
    <recommendedName>
        <fullName evidence="14">K Homology domain-containing protein</fullName>
    </recommendedName>
</protein>
<feature type="domain" description="K Homology" evidence="14">
    <location>
        <begin position="456"/>
        <end position="526"/>
    </location>
</feature>
<gene>
    <name evidence="15" type="ORF">C24_LOCUS11587</name>
</gene>
<feature type="transmembrane region" description="Helical" evidence="13">
    <location>
        <begin position="1073"/>
        <end position="1094"/>
    </location>
</feature>
<dbReference type="Pfam" id="PF00013">
    <property type="entry name" value="KH_1"/>
    <property type="match status" value="3"/>
</dbReference>
<dbReference type="Gene3D" id="1.25.40.20">
    <property type="entry name" value="Ankyrin repeat-containing domain"/>
    <property type="match status" value="2"/>
</dbReference>
<dbReference type="GO" id="GO:0005634">
    <property type="term" value="C:nucleus"/>
    <property type="evidence" value="ECO:0007669"/>
    <property type="project" value="UniProtKB-SubCell"/>
</dbReference>
<dbReference type="Gene3D" id="3.30.1370.10">
    <property type="entry name" value="K Homology domain, type 1"/>
    <property type="match status" value="1"/>
</dbReference>